<dbReference type="EMBL" id="CP003017">
    <property type="protein sequence ID" value="AEN90644.1"/>
    <property type="molecule type" value="Genomic_DNA"/>
</dbReference>
<dbReference type="KEGG" id="bmh:BMWSH_3762"/>
<evidence type="ECO:0000313" key="3">
    <source>
        <dbReference type="Proteomes" id="UP000001283"/>
    </source>
</evidence>
<dbReference type="NCBIfam" id="NF005822">
    <property type="entry name" value="PRK07708.1"/>
    <property type="match status" value="1"/>
</dbReference>
<sequence length="230" mass="26878">MLNSKLLMKGMLVMNFQIEWHYKSSKHKQLIFTSDFTDANEALMIVGDLEKTGRTKEIFLLDEQQQKWTVKEAKKLLQEVQTEPHDIVAYFDGGYEHDTLLAGLGVVIYFKQNNNSYRIRRNSRLQEIESNNEAEYAAFYYLIQELEELGVHHIPVTFRGDSQVVLNQLAGEWPCFEEEFNRYLDRIEDKMQELGIRPVYEPISRKENEEADQLATQALQGIPIASRKQV</sequence>
<dbReference type="GO" id="GO:0003676">
    <property type="term" value="F:nucleic acid binding"/>
    <property type="evidence" value="ECO:0007669"/>
    <property type="project" value="InterPro"/>
</dbReference>
<dbReference type="PANTHER" id="PTHR46387">
    <property type="entry name" value="POLYNUCLEOTIDYL TRANSFERASE, RIBONUCLEASE H-LIKE SUPERFAMILY PROTEIN"/>
    <property type="match status" value="1"/>
</dbReference>
<dbReference type="InterPro" id="IPR012337">
    <property type="entry name" value="RNaseH-like_sf"/>
</dbReference>
<accession>A0A8D3X436</accession>
<evidence type="ECO:0000313" key="2">
    <source>
        <dbReference type="EMBL" id="AEN90644.1"/>
    </source>
</evidence>
<dbReference type="CDD" id="cd09279">
    <property type="entry name" value="RNase_HI_like"/>
    <property type="match status" value="1"/>
</dbReference>
<dbReference type="Proteomes" id="UP000001283">
    <property type="component" value="Chromosome"/>
</dbReference>
<dbReference type="Pfam" id="PF13456">
    <property type="entry name" value="RVT_3"/>
    <property type="match status" value="1"/>
</dbReference>
<dbReference type="Gene3D" id="3.30.420.10">
    <property type="entry name" value="Ribonuclease H-like superfamily/Ribonuclease H"/>
    <property type="match status" value="1"/>
</dbReference>
<gene>
    <name evidence="2" type="ORF">BMWSH_3762</name>
</gene>
<dbReference type="PROSITE" id="PS50879">
    <property type="entry name" value="RNASE_H_1"/>
    <property type="match status" value="1"/>
</dbReference>
<feature type="domain" description="RNase H type-1" evidence="1">
    <location>
        <begin position="83"/>
        <end position="220"/>
    </location>
</feature>
<dbReference type="GO" id="GO:0004523">
    <property type="term" value="F:RNA-DNA hybrid ribonuclease activity"/>
    <property type="evidence" value="ECO:0007669"/>
    <property type="project" value="InterPro"/>
</dbReference>
<proteinExistence type="predicted"/>
<evidence type="ECO:0000259" key="1">
    <source>
        <dbReference type="PROSITE" id="PS50879"/>
    </source>
</evidence>
<dbReference type="InterPro" id="IPR002156">
    <property type="entry name" value="RNaseH_domain"/>
</dbReference>
<dbReference type="PANTHER" id="PTHR46387:SF2">
    <property type="entry name" value="RIBONUCLEASE HI"/>
    <property type="match status" value="1"/>
</dbReference>
<organism evidence="2 3">
    <name type="scientific">Priestia megaterium (strain WSH-002)</name>
    <name type="common">Bacillus megaterium</name>
    <dbReference type="NCBI Taxonomy" id="1006007"/>
    <lineage>
        <taxon>Bacteria</taxon>
        <taxon>Bacillati</taxon>
        <taxon>Bacillota</taxon>
        <taxon>Bacilli</taxon>
        <taxon>Bacillales</taxon>
        <taxon>Bacillaceae</taxon>
        <taxon>Priestia</taxon>
    </lineage>
</organism>
<dbReference type="AlphaFoldDB" id="A0A8D3X436"/>
<protein>
    <submittedName>
        <fullName evidence="2">Ribonuclease H</fullName>
    </submittedName>
</protein>
<reference evidence="2 3" key="1">
    <citation type="journal article" date="2011" name="J. Bacteriol.">
        <title>Complete genome sequence of the industrial strain Bacillus megaterium WSH-002.</title>
        <authorList>
            <person name="Liu L."/>
            <person name="Li Y."/>
            <person name="Zhang J."/>
            <person name="Zou W."/>
            <person name="Zhou Z."/>
            <person name="Liu J."/>
            <person name="Li X."/>
            <person name="Wang L."/>
            <person name="Chen J."/>
        </authorList>
    </citation>
    <scope>NUCLEOTIDE SEQUENCE [LARGE SCALE GENOMIC DNA]</scope>
    <source>
        <strain evidence="2 3">WSH-002</strain>
    </source>
</reference>
<name>A0A8D3X436_PRIMW</name>
<dbReference type="SUPFAM" id="SSF53098">
    <property type="entry name" value="Ribonuclease H-like"/>
    <property type="match status" value="1"/>
</dbReference>
<dbReference type="InterPro" id="IPR036397">
    <property type="entry name" value="RNaseH_sf"/>
</dbReference>